<feature type="region of interest" description="Disordered" evidence="1">
    <location>
        <begin position="22"/>
        <end position="51"/>
    </location>
</feature>
<dbReference type="AlphaFoldDB" id="A0A067L4N0"/>
<protein>
    <submittedName>
        <fullName evidence="2">Uncharacterized protein</fullName>
    </submittedName>
</protein>
<reference evidence="2 3" key="1">
    <citation type="journal article" date="2014" name="PLoS ONE">
        <title>Global Analysis of Gene Expression Profiles in Physic Nut (Jatropha curcas L.) Seedlings Exposed to Salt Stress.</title>
        <authorList>
            <person name="Zhang L."/>
            <person name="Zhang C."/>
            <person name="Wu P."/>
            <person name="Chen Y."/>
            <person name="Li M."/>
            <person name="Jiang H."/>
            <person name="Wu G."/>
        </authorList>
    </citation>
    <scope>NUCLEOTIDE SEQUENCE [LARGE SCALE GENOMIC DNA]</scope>
    <source>
        <strain evidence="3">cv. GZQX0401</strain>
        <tissue evidence="2">Young leaves</tissue>
    </source>
</reference>
<sequence length="91" mass="9861">MKASCGSSDSMDSAINAHKATVEPVPAIRHSGHVHGGLRQRPGDWPATLRRGPERQNSLLFALIMESSLDSRLPEADGLVELIARWMGCVN</sequence>
<evidence type="ECO:0000313" key="2">
    <source>
        <dbReference type="EMBL" id="KDP43367.1"/>
    </source>
</evidence>
<evidence type="ECO:0000256" key="1">
    <source>
        <dbReference type="SAM" id="MobiDB-lite"/>
    </source>
</evidence>
<evidence type="ECO:0000313" key="3">
    <source>
        <dbReference type="Proteomes" id="UP000027138"/>
    </source>
</evidence>
<gene>
    <name evidence="2" type="ORF">JCGZ_25472</name>
</gene>
<accession>A0A067L4N0</accession>
<dbReference type="Proteomes" id="UP000027138">
    <property type="component" value="Unassembled WGS sequence"/>
</dbReference>
<name>A0A067L4N0_JATCU</name>
<proteinExistence type="predicted"/>
<dbReference type="EMBL" id="KK914271">
    <property type="protein sequence ID" value="KDP43367.1"/>
    <property type="molecule type" value="Genomic_DNA"/>
</dbReference>
<organism evidence="2 3">
    <name type="scientific">Jatropha curcas</name>
    <name type="common">Barbados nut</name>
    <dbReference type="NCBI Taxonomy" id="180498"/>
    <lineage>
        <taxon>Eukaryota</taxon>
        <taxon>Viridiplantae</taxon>
        <taxon>Streptophyta</taxon>
        <taxon>Embryophyta</taxon>
        <taxon>Tracheophyta</taxon>
        <taxon>Spermatophyta</taxon>
        <taxon>Magnoliopsida</taxon>
        <taxon>eudicotyledons</taxon>
        <taxon>Gunneridae</taxon>
        <taxon>Pentapetalae</taxon>
        <taxon>rosids</taxon>
        <taxon>fabids</taxon>
        <taxon>Malpighiales</taxon>
        <taxon>Euphorbiaceae</taxon>
        <taxon>Crotonoideae</taxon>
        <taxon>Jatropheae</taxon>
        <taxon>Jatropha</taxon>
    </lineage>
</organism>
<keyword evidence="3" id="KW-1185">Reference proteome</keyword>